<dbReference type="PANTHER" id="PTHR42939:SF1">
    <property type="entry name" value="ABC TRANSPORTER ATP-BINDING PROTEIN ALBC-RELATED"/>
    <property type="match status" value="1"/>
</dbReference>
<comment type="caution">
    <text evidence="5">The sequence shown here is derived from an EMBL/GenBank/DDBJ whole genome shotgun (WGS) entry which is preliminary data.</text>
</comment>
<dbReference type="SUPFAM" id="SSF52540">
    <property type="entry name" value="P-loop containing nucleoside triphosphate hydrolases"/>
    <property type="match status" value="1"/>
</dbReference>
<dbReference type="InterPro" id="IPR003593">
    <property type="entry name" value="AAA+_ATPase"/>
</dbReference>
<dbReference type="InterPro" id="IPR027417">
    <property type="entry name" value="P-loop_NTPase"/>
</dbReference>
<dbReference type="RefSeq" id="WP_346759651.1">
    <property type="nucleotide sequence ID" value="NZ_JAUJEB010000004.1"/>
</dbReference>
<dbReference type="InterPro" id="IPR051782">
    <property type="entry name" value="ABC_Transporter_VariousFunc"/>
</dbReference>
<keyword evidence="3 5" id="KW-0067">ATP-binding</keyword>
<evidence type="ECO:0000256" key="2">
    <source>
        <dbReference type="ARBA" id="ARBA00022741"/>
    </source>
</evidence>
<dbReference type="GO" id="GO:0005524">
    <property type="term" value="F:ATP binding"/>
    <property type="evidence" value="ECO:0007669"/>
    <property type="project" value="UniProtKB-KW"/>
</dbReference>
<reference evidence="5" key="1">
    <citation type="submission" date="2023-06" db="EMBL/GenBank/DDBJ databases">
        <title>Genomic of Agaribacillus aureum.</title>
        <authorList>
            <person name="Wang G."/>
        </authorList>
    </citation>
    <scope>NUCLEOTIDE SEQUENCE</scope>
    <source>
        <strain evidence="5">BMA12</strain>
    </source>
</reference>
<feature type="domain" description="ABC transporter" evidence="4">
    <location>
        <begin position="2"/>
        <end position="227"/>
    </location>
</feature>
<protein>
    <submittedName>
        <fullName evidence="5">ABC transporter ATP-binding protein</fullName>
    </submittedName>
</protein>
<proteinExistence type="predicted"/>
<dbReference type="Proteomes" id="UP001172083">
    <property type="component" value="Unassembled WGS sequence"/>
</dbReference>
<dbReference type="Gene3D" id="3.40.50.300">
    <property type="entry name" value="P-loop containing nucleotide triphosphate hydrolases"/>
    <property type="match status" value="1"/>
</dbReference>
<name>A0ABT8L983_9BACT</name>
<dbReference type="EMBL" id="JAUJEB010000004">
    <property type="protein sequence ID" value="MDN5214317.1"/>
    <property type="molecule type" value="Genomic_DNA"/>
</dbReference>
<evidence type="ECO:0000259" key="4">
    <source>
        <dbReference type="PROSITE" id="PS50893"/>
    </source>
</evidence>
<evidence type="ECO:0000313" key="6">
    <source>
        <dbReference type="Proteomes" id="UP001172083"/>
    </source>
</evidence>
<accession>A0ABT8L983</accession>
<gene>
    <name evidence="5" type="ORF">QQ020_19720</name>
</gene>
<dbReference type="PROSITE" id="PS50893">
    <property type="entry name" value="ABC_TRANSPORTER_2"/>
    <property type="match status" value="1"/>
</dbReference>
<evidence type="ECO:0000256" key="1">
    <source>
        <dbReference type="ARBA" id="ARBA00022448"/>
    </source>
</evidence>
<dbReference type="CDD" id="cd03230">
    <property type="entry name" value="ABC_DR_subfamily_A"/>
    <property type="match status" value="1"/>
</dbReference>
<keyword evidence="2" id="KW-0547">Nucleotide-binding</keyword>
<sequence>MIEIKNLNFSYSKKKPIIKNLNLELHGGNIYGLLGKNGAGKSTLLKNIAGLLFPKQGSVKVFGYHAHQRLPQVLRETYVIPEEFSLPSFTINQYVDIYSVFYPRFSKEQFYGSLEEFKLDPKEKLTALSYGQKKKVIIGFGLASNCNLLLMDEPTNGLDIPSKSQFRKIVASSATEERCFIISTHQVKDVENLIDPIIIMDRGEIIFHQTFEMVSKKLAFEVHKELVEDDQVVYSQSVLGGYSVVTENVTGMEGSIDLEILFNSITSSKDKIHQIFKQ</sequence>
<dbReference type="PANTHER" id="PTHR42939">
    <property type="entry name" value="ABC TRANSPORTER ATP-BINDING PROTEIN ALBC-RELATED"/>
    <property type="match status" value="1"/>
</dbReference>
<keyword evidence="6" id="KW-1185">Reference proteome</keyword>
<keyword evidence="1" id="KW-0813">Transport</keyword>
<dbReference type="InterPro" id="IPR003439">
    <property type="entry name" value="ABC_transporter-like_ATP-bd"/>
</dbReference>
<dbReference type="Pfam" id="PF00005">
    <property type="entry name" value="ABC_tran"/>
    <property type="match status" value="1"/>
</dbReference>
<organism evidence="5 6">
    <name type="scientific">Agaribacillus aureus</name>
    <dbReference type="NCBI Taxonomy" id="3051825"/>
    <lineage>
        <taxon>Bacteria</taxon>
        <taxon>Pseudomonadati</taxon>
        <taxon>Bacteroidota</taxon>
        <taxon>Cytophagia</taxon>
        <taxon>Cytophagales</taxon>
        <taxon>Splendidivirgaceae</taxon>
        <taxon>Agaribacillus</taxon>
    </lineage>
</organism>
<evidence type="ECO:0000313" key="5">
    <source>
        <dbReference type="EMBL" id="MDN5214317.1"/>
    </source>
</evidence>
<evidence type="ECO:0000256" key="3">
    <source>
        <dbReference type="ARBA" id="ARBA00022840"/>
    </source>
</evidence>
<dbReference type="SMART" id="SM00382">
    <property type="entry name" value="AAA"/>
    <property type="match status" value="1"/>
</dbReference>